<dbReference type="Proteomes" id="UP000325517">
    <property type="component" value="Chromosome"/>
</dbReference>
<dbReference type="RefSeq" id="WP_225986080.1">
    <property type="nucleotide sequence ID" value="NZ_CP031223.1"/>
</dbReference>
<organism evidence="1 2">
    <name type="scientific">Psychrobacillus glaciei</name>
    <dbReference type="NCBI Taxonomy" id="2283160"/>
    <lineage>
        <taxon>Bacteria</taxon>
        <taxon>Bacillati</taxon>
        <taxon>Bacillota</taxon>
        <taxon>Bacilli</taxon>
        <taxon>Bacillales</taxon>
        <taxon>Bacillaceae</taxon>
        <taxon>Psychrobacillus</taxon>
    </lineage>
</organism>
<accession>A0A5J6SVQ5</accession>
<reference evidence="1 2" key="1">
    <citation type="submission" date="2018-07" db="EMBL/GenBank/DDBJ databases">
        <title>Complete genome sequence of Psychrobacillus sp. PB01, isolated from iceberg, and comparative genome analysis of Psychrobacillus strains.</title>
        <authorList>
            <person name="Lee P.C."/>
        </authorList>
    </citation>
    <scope>NUCLEOTIDE SEQUENCE [LARGE SCALE GENOMIC DNA]</scope>
    <source>
        <strain evidence="1 2">PB01</strain>
    </source>
</reference>
<protein>
    <submittedName>
        <fullName evidence="1">Uncharacterized protein</fullName>
    </submittedName>
</protein>
<keyword evidence="2" id="KW-1185">Reference proteome</keyword>
<proteinExistence type="predicted"/>
<evidence type="ECO:0000313" key="2">
    <source>
        <dbReference type="Proteomes" id="UP000325517"/>
    </source>
</evidence>
<sequence>MANLNVMEDFLTGIQGINKVIFIQKQSIIPSEFFLIGKIQLKNNRKIDYPSLWFIDEKRRTKIFESEMLAIIELRDLNESFFHKSNNRKL</sequence>
<dbReference type="AlphaFoldDB" id="A0A5J6SVQ5"/>
<evidence type="ECO:0000313" key="1">
    <source>
        <dbReference type="EMBL" id="QFG00388.1"/>
    </source>
</evidence>
<dbReference type="KEGG" id="psyo:PB01_17130"/>
<name>A0A5J6SVQ5_9BACI</name>
<dbReference type="EMBL" id="CP031223">
    <property type="protein sequence ID" value="QFG00388.1"/>
    <property type="molecule type" value="Genomic_DNA"/>
</dbReference>
<gene>
    <name evidence="1" type="ORF">PB01_17130</name>
</gene>